<dbReference type="Proteomes" id="UP000308018">
    <property type="component" value="Unassembled WGS sequence"/>
</dbReference>
<protein>
    <recommendedName>
        <fullName evidence="7">Phage tail tape measure protein</fullName>
    </recommendedName>
</protein>
<reference evidence="4 6" key="4">
    <citation type="submission" date="2019-04" db="EMBL/GenBank/DDBJ databases">
        <title>A reverse ecology approach based on a biological definition of microbial populations.</title>
        <authorList>
            <person name="Arevalo P."/>
            <person name="Vaninsberghe D."/>
            <person name="Elsherbini J."/>
            <person name="Gore J."/>
            <person name="Polz M."/>
        </authorList>
    </citation>
    <scope>NUCLEOTIDE SEQUENCE [LARGE SCALE GENOMIC DNA]</scope>
    <source>
        <strain evidence="4 6">10N.222.45.A8</strain>
    </source>
</reference>
<comment type="caution">
    <text evidence="3">The sequence shown here is derived from an EMBL/GenBank/DDBJ whole genome shotgun (WGS) entry which is preliminary data.</text>
</comment>
<gene>
    <name evidence="3" type="ORF">BCS92_19180</name>
    <name evidence="4" type="ORF">FC057_20625</name>
</gene>
<proteinExistence type="predicted"/>
<evidence type="ECO:0000313" key="4">
    <source>
        <dbReference type="EMBL" id="TKG28911.1"/>
    </source>
</evidence>
<reference evidence="5" key="1">
    <citation type="submission" date="2016-07" db="EMBL/GenBank/DDBJ databases">
        <title>Nontailed viruses are major unrecognized killers of bacteria in the ocean.</title>
        <authorList>
            <person name="Kauffman K."/>
            <person name="Hussain F."/>
            <person name="Yang J."/>
            <person name="Arevalo P."/>
            <person name="Brown J."/>
            <person name="Cutler M."/>
            <person name="Kelly L."/>
            <person name="Polz M.F."/>
        </authorList>
    </citation>
    <scope>NUCLEOTIDE SEQUENCE [LARGE SCALE GENOMIC DNA]</scope>
    <source>
        <strain evidence="5">10N.222.48.A2</strain>
    </source>
</reference>
<evidence type="ECO:0000256" key="1">
    <source>
        <dbReference type="SAM" id="Coils"/>
    </source>
</evidence>
<feature type="transmembrane region" description="Helical" evidence="2">
    <location>
        <begin position="436"/>
        <end position="454"/>
    </location>
</feature>
<reference evidence="3" key="3">
    <citation type="journal article" date="2018" name="Nature">
        <title>A major lineage of non-tailed dsDNA viruses as unrecognized killers of marine bacteria.</title>
        <authorList>
            <person name="Kauffman K.M."/>
            <person name="Hussain F.A."/>
            <person name="Yang J."/>
            <person name="Arevalo P."/>
            <person name="Brown J.M."/>
            <person name="Chang W.K."/>
            <person name="VanInsberghe D."/>
            <person name="Elsherbini J."/>
            <person name="Sharma R.S."/>
            <person name="Cutler M.B."/>
            <person name="Kelly L."/>
            <person name="Polz M.F."/>
        </authorList>
    </citation>
    <scope>NUCLEOTIDE SEQUENCE</scope>
    <source>
        <strain evidence="3">10N.222.48.A2</strain>
    </source>
</reference>
<dbReference type="Proteomes" id="UP000235579">
    <property type="component" value="Unassembled WGS sequence"/>
</dbReference>
<evidence type="ECO:0008006" key="7">
    <source>
        <dbReference type="Google" id="ProtNLM"/>
    </source>
</evidence>
<dbReference type="RefSeq" id="WP_102258090.1">
    <property type="nucleotide sequence ID" value="NZ_MDBP01000057.1"/>
</dbReference>
<evidence type="ECO:0000313" key="6">
    <source>
        <dbReference type="Proteomes" id="UP000308018"/>
    </source>
</evidence>
<feature type="transmembrane region" description="Helical" evidence="2">
    <location>
        <begin position="460"/>
        <end position="478"/>
    </location>
</feature>
<sequence>MKMKLSVLMDMKDKTSAVLKGMSGESDHYAKSIKKVQKTQADDSAAMGMIDSFKSSRKAMNKNAIAVAAVSEKLEELKVKAAGVESPSAALTEKITKQQAKLSKLNTEQEGYKSHLEKLDSQLKKTGVNTGNLDDEYDRLNRSYKKHGKEIGRLSKRYTTLQRVMSPIQKLNRSIKFPKVGAAAAGKGAALLSGLSFAGLVTQVNGAAGEMDNLAKTSATLKLPIEELQAMQSQAEHAGVSSDALSNSMLRFTKRLGVLQKTGSGALGSYLKKSENALHKDLQGAQDTKQAYEMLLEEFSQLETPQEQMAFADAAFGQDGRKMLIMLREGTEGLTAARKELNALGGGATAEDAAKAEAYNDALQKIEESVRSMKFAALAPIMEKATKAFTQFSEKFKNAAWRTDFIEKLIQTVDGLYQGFELLGKGLIWLAQNFKGILATVAILKVALIALNAAVLANPIGLMVAAVAAAVIAITYLIDKFIGLDKVIKWIGGGIGWLWDKFKALINKLPDALIPDGWKIQTDEAGQEVDNLAAKLNRIEDKSATLGITTNETQNRTERTQTEQGYYAYQAGGVEPVMQDATYGSLGNQTEQGPHAYQAGGFESTKQNTAYSPLGNQTIKSKSEVSLTIKSDKPVAIEKAKSEKGTDLNLDVGNMAVSF</sequence>
<dbReference type="AlphaFoldDB" id="A0A2N7NFB9"/>
<dbReference type="EMBL" id="SYVV01000038">
    <property type="protein sequence ID" value="TKG28911.1"/>
    <property type="molecule type" value="Genomic_DNA"/>
</dbReference>
<evidence type="ECO:0000256" key="2">
    <source>
        <dbReference type="SAM" id="Phobius"/>
    </source>
</evidence>
<keyword evidence="2" id="KW-0472">Membrane</keyword>
<reference evidence="3" key="2">
    <citation type="submission" date="2016-07" db="EMBL/GenBank/DDBJ databases">
        <authorList>
            <person name="Wan K."/>
            <person name="Booth B."/>
            <person name="Spirohn K."/>
            <person name="Hao T."/>
            <person name="Hu Y."/>
            <person name="Calderwood M."/>
            <person name="Hill D."/>
            <person name="Mohr S."/>
            <person name="Vidal M."/>
            <person name="Celniker S."/>
            <person name="Perrimon N."/>
        </authorList>
    </citation>
    <scope>NUCLEOTIDE SEQUENCE</scope>
    <source>
        <strain evidence="3">10N.222.48.A2</strain>
    </source>
</reference>
<evidence type="ECO:0000313" key="3">
    <source>
        <dbReference type="EMBL" id="PMP11868.1"/>
    </source>
</evidence>
<organism evidence="3 5">
    <name type="scientific">Vibrio tasmaniensis</name>
    <dbReference type="NCBI Taxonomy" id="212663"/>
    <lineage>
        <taxon>Bacteria</taxon>
        <taxon>Pseudomonadati</taxon>
        <taxon>Pseudomonadota</taxon>
        <taxon>Gammaproteobacteria</taxon>
        <taxon>Vibrionales</taxon>
        <taxon>Vibrionaceae</taxon>
        <taxon>Vibrio</taxon>
    </lineage>
</organism>
<keyword evidence="1" id="KW-0175">Coiled coil</keyword>
<dbReference type="EMBL" id="MDBP01000057">
    <property type="protein sequence ID" value="PMP11868.1"/>
    <property type="molecule type" value="Genomic_DNA"/>
</dbReference>
<keyword evidence="2" id="KW-0812">Transmembrane</keyword>
<name>A0A2N7NFB9_9VIBR</name>
<evidence type="ECO:0000313" key="5">
    <source>
        <dbReference type="Proteomes" id="UP000235579"/>
    </source>
</evidence>
<feature type="coiled-coil region" evidence="1">
    <location>
        <begin position="88"/>
        <end position="122"/>
    </location>
</feature>
<accession>A0A2N7NFB9</accession>
<keyword evidence="2" id="KW-1133">Transmembrane helix</keyword>